<evidence type="ECO:0000256" key="1">
    <source>
        <dbReference type="SAM" id="MobiDB-lite"/>
    </source>
</evidence>
<sequence length="602" mass="67406">MDQYIDSRHKEIFWNLLAEPADNGASYVQTLERLVNDNPQSNILQVMLARANGYNNLSRAATYFNPYVLHKLVNDPGSFATVNKDDIIPGGQEDGGIIASGTSSTESLVAEPLTEEAVGFNNSSPVLQTTGEVSADFDSNTDVEDVAERSISKEDTETATSLPVENLPEIPQPATHLIDEEPIEEITEAPLIYNGNLEIQVIDDTKELQFEEAELPVSDSDLPDASAKVNRNADGTITQAAPKHTTNNEDQVQEDTIKSAEAWQPTQDTGYRSFGSRFPKPEQRATEEPEQHANAIEDEIYDEIVGIEDIGFSAISESKDTHQQTETEHRFSEPAHEEEESEPSEMQFHQPETPIDQHISEVQEEEEKLILGGIAGGDYRAFDKKLDELRSTNPSGQQEAEKAKEPLQANEDALPNEKPAHEAATSTSLATDANHVSRYDDDTLPYTFLWWLNKTRREYAGNTQPYAKAAAQAGVSKRPDELQQQYFENIFTLTSVNAIEHIDAVAPVEFDHTKKEDVIIERFIQTDPQIKPLSADKLDNENKARKSAEDQHELVTETLARIYTDQMLYHKAIATYKKLMLKIPDKKTYFAGRIEELEKKTN</sequence>
<gene>
    <name evidence="2" type="ORF">ACFQZX_13135</name>
</gene>
<dbReference type="EMBL" id="JBHTHZ010000012">
    <property type="protein sequence ID" value="MFD0794564.1"/>
    <property type="molecule type" value="Genomic_DNA"/>
</dbReference>
<evidence type="ECO:0000313" key="3">
    <source>
        <dbReference type="Proteomes" id="UP001597010"/>
    </source>
</evidence>
<organism evidence="2 3">
    <name type="scientific">Mucilaginibacter litoreus</name>
    <dbReference type="NCBI Taxonomy" id="1048221"/>
    <lineage>
        <taxon>Bacteria</taxon>
        <taxon>Pseudomonadati</taxon>
        <taxon>Bacteroidota</taxon>
        <taxon>Sphingobacteriia</taxon>
        <taxon>Sphingobacteriales</taxon>
        <taxon>Sphingobacteriaceae</taxon>
        <taxon>Mucilaginibacter</taxon>
    </lineage>
</organism>
<accession>A0ABW3AW26</accession>
<comment type="caution">
    <text evidence="2">The sequence shown here is derived from an EMBL/GenBank/DDBJ whole genome shotgun (WGS) entry which is preliminary data.</text>
</comment>
<evidence type="ECO:0000313" key="2">
    <source>
        <dbReference type="EMBL" id="MFD0794564.1"/>
    </source>
</evidence>
<reference evidence="3" key="1">
    <citation type="journal article" date="2019" name="Int. J. Syst. Evol. Microbiol.">
        <title>The Global Catalogue of Microorganisms (GCM) 10K type strain sequencing project: providing services to taxonomists for standard genome sequencing and annotation.</title>
        <authorList>
            <consortium name="The Broad Institute Genomics Platform"/>
            <consortium name="The Broad Institute Genome Sequencing Center for Infectious Disease"/>
            <person name="Wu L."/>
            <person name="Ma J."/>
        </authorList>
    </citation>
    <scope>NUCLEOTIDE SEQUENCE [LARGE SCALE GENOMIC DNA]</scope>
    <source>
        <strain evidence="3">CCUG 61484</strain>
    </source>
</reference>
<dbReference type="RefSeq" id="WP_377116030.1">
    <property type="nucleotide sequence ID" value="NZ_JBHTHZ010000012.1"/>
</dbReference>
<name>A0ABW3AW26_9SPHI</name>
<feature type="region of interest" description="Disordered" evidence="1">
    <location>
        <begin position="315"/>
        <end position="350"/>
    </location>
</feature>
<feature type="compositionally biased region" description="Basic and acidic residues" evidence="1">
    <location>
        <begin position="279"/>
        <end position="291"/>
    </location>
</feature>
<dbReference type="Proteomes" id="UP001597010">
    <property type="component" value="Unassembled WGS sequence"/>
</dbReference>
<feature type="region of interest" description="Disordered" evidence="1">
    <location>
        <begin position="267"/>
        <end position="294"/>
    </location>
</feature>
<feature type="compositionally biased region" description="Basic and acidic residues" evidence="1">
    <location>
        <begin position="317"/>
        <end position="335"/>
    </location>
</feature>
<keyword evidence="3" id="KW-1185">Reference proteome</keyword>
<proteinExistence type="predicted"/>
<protein>
    <submittedName>
        <fullName evidence="2">Uncharacterized protein</fullName>
    </submittedName>
</protein>